<gene>
    <name evidence="3" type="ORF">BIW11_08162</name>
</gene>
<keyword evidence="1" id="KW-0472">Membrane</keyword>
<keyword evidence="1" id="KW-1133">Transmembrane helix</keyword>
<dbReference type="OrthoDB" id="10467388at2759"/>
<proteinExistence type="predicted"/>
<name>A0A1V9XR26_9ACAR</name>
<dbReference type="InParanoid" id="A0A1V9XR26"/>
<keyword evidence="4" id="KW-1185">Reference proteome</keyword>
<feature type="signal peptide" evidence="2">
    <location>
        <begin position="1"/>
        <end position="21"/>
    </location>
</feature>
<protein>
    <submittedName>
        <fullName evidence="3">Uncharacterized protein</fullName>
    </submittedName>
</protein>
<evidence type="ECO:0000256" key="1">
    <source>
        <dbReference type="SAM" id="Phobius"/>
    </source>
</evidence>
<evidence type="ECO:0000313" key="3">
    <source>
        <dbReference type="EMBL" id="OQR75842.1"/>
    </source>
</evidence>
<sequence>MSRHCDTITLLVVSAATLIVAFPSDSGTPLNVQGERWCMLRSEDVISLRAQPNRSFPIVCDSLKPNMEGSKGFPETISFGEFIKRQLTCLNKRTARSLHGACTLLRNLPISLQIRYVFVIPFCLLMLSASMCITCLRVSTARKANYRLSGAIGRF</sequence>
<dbReference type="EMBL" id="MNPL01005708">
    <property type="protein sequence ID" value="OQR75842.1"/>
    <property type="molecule type" value="Genomic_DNA"/>
</dbReference>
<keyword evidence="1" id="KW-0812">Transmembrane</keyword>
<evidence type="ECO:0000256" key="2">
    <source>
        <dbReference type="SAM" id="SignalP"/>
    </source>
</evidence>
<accession>A0A1V9XR26</accession>
<evidence type="ECO:0000313" key="4">
    <source>
        <dbReference type="Proteomes" id="UP000192247"/>
    </source>
</evidence>
<feature type="transmembrane region" description="Helical" evidence="1">
    <location>
        <begin position="114"/>
        <end position="138"/>
    </location>
</feature>
<feature type="chain" id="PRO_5012958172" evidence="2">
    <location>
        <begin position="22"/>
        <end position="155"/>
    </location>
</feature>
<comment type="caution">
    <text evidence="3">The sequence shown here is derived from an EMBL/GenBank/DDBJ whole genome shotgun (WGS) entry which is preliminary data.</text>
</comment>
<dbReference type="AlphaFoldDB" id="A0A1V9XR26"/>
<reference evidence="3 4" key="1">
    <citation type="journal article" date="2017" name="Gigascience">
        <title>Draft genome of the honey bee ectoparasitic mite, Tropilaelaps mercedesae, is shaped by the parasitic life history.</title>
        <authorList>
            <person name="Dong X."/>
            <person name="Armstrong S.D."/>
            <person name="Xia D."/>
            <person name="Makepeace B.L."/>
            <person name="Darby A.C."/>
            <person name="Kadowaki T."/>
        </authorList>
    </citation>
    <scope>NUCLEOTIDE SEQUENCE [LARGE SCALE GENOMIC DNA]</scope>
    <source>
        <strain evidence="3">Wuxi-XJTLU</strain>
    </source>
</reference>
<organism evidence="3 4">
    <name type="scientific">Tropilaelaps mercedesae</name>
    <dbReference type="NCBI Taxonomy" id="418985"/>
    <lineage>
        <taxon>Eukaryota</taxon>
        <taxon>Metazoa</taxon>
        <taxon>Ecdysozoa</taxon>
        <taxon>Arthropoda</taxon>
        <taxon>Chelicerata</taxon>
        <taxon>Arachnida</taxon>
        <taxon>Acari</taxon>
        <taxon>Parasitiformes</taxon>
        <taxon>Mesostigmata</taxon>
        <taxon>Gamasina</taxon>
        <taxon>Dermanyssoidea</taxon>
        <taxon>Laelapidae</taxon>
        <taxon>Tropilaelaps</taxon>
    </lineage>
</organism>
<keyword evidence="2" id="KW-0732">Signal</keyword>
<dbReference type="Proteomes" id="UP000192247">
    <property type="component" value="Unassembled WGS sequence"/>
</dbReference>